<accession>D7G0G9</accession>
<evidence type="ECO:0000256" key="1">
    <source>
        <dbReference type="SAM" id="MobiDB-lite"/>
    </source>
</evidence>
<dbReference type="AlphaFoldDB" id="D7G0G9"/>
<dbReference type="PANTHER" id="PTHR16950">
    <property type="entry name" value="ZINC TRANSPORTER SLC39A7 HISTIDINE-RICH MEMBRANE PROTEIN KE4"/>
    <property type="match status" value="1"/>
</dbReference>
<dbReference type="EMBL" id="FN649760">
    <property type="protein sequence ID" value="CBJ32998.1"/>
    <property type="molecule type" value="Genomic_DNA"/>
</dbReference>
<keyword evidence="3" id="KW-1185">Reference proteome</keyword>
<protein>
    <submittedName>
        <fullName evidence="2">Uncharacterized protein</fullName>
    </submittedName>
</protein>
<gene>
    <name evidence="2" type="ORF">Esi_0402_0005</name>
</gene>
<dbReference type="eggNOG" id="KOG2693">
    <property type="taxonomic scope" value="Eukaryota"/>
</dbReference>
<proteinExistence type="predicted"/>
<reference evidence="2 3" key="1">
    <citation type="journal article" date="2010" name="Nature">
        <title>The Ectocarpus genome and the independent evolution of multicellularity in brown algae.</title>
        <authorList>
            <person name="Cock J.M."/>
            <person name="Sterck L."/>
            <person name="Rouze P."/>
            <person name="Scornet D."/>
            <person name="Allen A.E."/>
            <person name="Amoutzias G."/>
            <person name="Anthouard V."/>
            <person name="Artiguenave F."/>
            <person name="Aury J.M."/>
            <person name="Badger J.H."/>
            <person name="Beszteri B."/>
            <person name="Billiau K."/>
            <person name="Bonnet E."/>
            <person name="Bothwell J.H."/>
            <person name="Bowler C."/>
            <person name="Boyen C."/>
            <person name="Brownlee C."/>
            <person name="Carrano C.J."/>
            <person name="Charrier B."/>
            <person name="Cho G.Y."/>
            <person name="Coelho S.M."/>
            <person name="Collen J."/>
            <person name="Corre E."/>
            <person name="Da Silva C."/>
            <person name="Delage L."/>
            <person name="Delaroque N."/>
            <person name="Dittami S.M."/>
            <person name="Doulbeau S."/>
            <person name="Elias M."/>
            <person name="Farnham G."/>
            <person name="Gachon C.M."/>
            <person name="Gschloessl B."/>
            <person name="Heesch S."/>
            <person name="Jabbari K."/>
            <person name="Jubin C."/>
            <person name="Kawai H."/>
            <person name="Kimura K."/>
            <person name="Kloareg B."/>
            <person name="Kupper F.C."/>
            <person name="Lang D."/>
            <person name="Le Bail A."/>
            <person name="Leblanc C."/>
            <person name="Lerouge P."/>
            <person name="Lohr M."/>
            <person name="Lopez P.J."/>
            <person name="Martens C."/>
            <person name="Maumus F."/>
            <person name="Michel G."/>
            <person name="Miranda-Saavedra D."/>
            <person name="Morales J."/>
            <person name="Moreau H."/>
            <person name="Motomura T."/>
            <person name="Nagasato C."/>
            <person name="Napoli C.A."/>
            <person name="Nelson D.R."/>
            <person name="Nyvall-Collen P."/>
            <person name="Peters A.F."/>
            <person name="Pommier C."/>
            <person name="Potin P."/>
            <person name="Poulain J."/>
            <person name="Quesneville H."/>
            <person name="Read B."/>
            <person name="Rensing S.A."/>
            <person name="Ritter A."/>
            <person name="Rousvoal S."/>
            <person name="Samanta M."/>
            <person name="Samson G."/>
            <person name="Schroeder D.C."/>
            <person name="Segurens B."/>
            <person name="Strittmatter M."/>
            <person name="Tonon T."/>
            <person name="Tregear J.W."/>
            <person name="Valentin K."/>
            <person name="von Dassow P."/>
            <person name="Yamagishi T."/>
            <person name="Van de Peer Y."/>
            <person name="Wincker P."/>
        </authorList>
    </citation>
    <scope>NUCLEOTIDE SEQUENCE [LARGE SCALE GENOMIC DNA]</scope>
    <source>
        <strain evidence="3">Ec32 / CCAP1310/4</strain>
    </source>
</reference>
<dbReference type="GO" id="GO:0006882">
    <property type="term" value="P:intracellular zinc ion homeostasis"/>
    <property type="evidence" value="ECO:0007669"/>
    <property type="project" value="TreeGrafter"/>
</dbReference>
<organism evidence="2 3">
    <name type="scientific">Ectocarpus siliculosus</name>
    <name type="common">Brown alga</name>
    <name type="synonym">Conferva siliculosa</name>
    <dbReference type="NCBI Taxonomy" id="2880"/>
    <lineage>
        <taxon>Eukaryota</taxon>
        <taxon>Sar</taxon>
        <taxon>Stramenopiles</taxon>
        <taxon>Ochrophyta</taxon>
        <taxon>PX clade</taxon>
        <taxon>Phaeophyceae</taxon>
        <taxon>Ectocarpales</taxon>
        <taxon>Ectocarpaceae</taxon>
        <taxon>Ectocarpus</taxon>
    </lineage>
</organism>
<dbReference type="PANTHER" id="PTHR16950:SF16">
    <property type="entry name" value="ZINC TRANSPORTER ZIP13"/>
    <property type="match status" value="1"/>
</dbReference>
<evidence type="ECO:0000313" key="3">
    <source>
        <dbReference type="Proteomes" id="UP000002630"/>
    </source>
</evidence>
<dbReference type="InParanoid" id="D7G0G9"/>
<name>D7G0G9_ECTSI</name>
<dbReference type="OrthoDB" id="200954at2759"/>
<evidence type="ECO:0000313" key="2">
    <source>
        <dbReference type="EMBL" id="CBJ32998.1"/>
    </source>
</evidence>
<feature type="region of interest" description="Disordered" evidence="1">
    <location>
        <begin position="135"/>
        <end position="166"/>
    </location>
</feature>
<dbReference type="Proteomes" id="UP000002630">
    <property type="component" value="Unassembled WGS sequence"/>
</dbReference>
<dbReference type="GO" id="GO:0005385">
    <property type="term" value="F:zinc ion transmembrane transporter activity"/>
    <property type="evidence" value="ECO:0007669"/>
    <property type="project" value="TreeGrafter"/>
</dbReference>
<sequence length="299" mass="31160">MRAAAVQWDLSSMGPEELLSEGTIFFLAKVLAAASVVAFGPALVLEYVPTSKVDVRDVCSAGSQAGRDPTRELLEYSSASVEDEGSAAGAMLASAHMSQTPEKRVSTASSESCRAGAPEVVELFPAVAPSSDSAVAVPSSPELTLYGNPKDAATTGQEGSPADAAVSKGHAVLVRGGGGDAACSKGDHHQDHHDHGPADAGAYVTLAVDFLHNLIDGIGIGAAYAVGGDAVGHATAALKLVHEVQHEIGDVATLVQCGMRYTKMKKRKKKLNAAQFRIYSISNTLKRRTDQVHKVFRNQ</sequence>